<dbReference type="Proteomes" id="UP000322983">
    <property type="component" value="Chromosome"/>
</dbReference>
<sequence length="35" mass="4169">MILPRFTTFIESLYLELTLGKWIDAFFVLVSYNNL</sequence>
<organism evidence="1 3">
    <name type="scientific">Sulfuracidifex tepidarius</name>
    <dbReference type="NCBI Taxonomy" id="1294262"/>
    <lineage>
        <taxon>Archaea</taxon>
        <taxon>Thermoproteota</taxon>
        <taxon>Thermoprotei</taxon>
        <taxon>Sulfolobales</taxon>
        <taxon>Sulfolobaceae</taxon>
        <taxon>Sulfuracidifex</taxon>
    </lineage>
</organism>
<accession>A0A510DYA5</accession>
<evidence type="ECO:0000313" key="4">
    <source>
        <dbReference type="Proteomes" id="UP000325030"/>
    </source>
</evidence>
<dbReference type="STRING" id="1294262.GCA_001316085_01417"/>
<dbReference type="AlphaFoldDB" id="A0A510DYA5"/>
<name>A0A510DYA5_9CREN</name>
<gene>
    <name evidence="1" type="ORF">IC006_2536</name>
    <name evidence="2" type="ORF">IC007_2549</name>
</gene>
<reference evidence="4" key="1">
    <citation type="submission" date="2018-09" db="EMBL/GenBank/DDBJ databases">
        <title>Complete Genome Sequencing of Sulfolobus sp. JCM 16834.</title>
        <authorList>
            <person name="Kato S."/>
            <person name="Itoh T."/>
            <person name="Ohkuma M."/>
        </authorList>
    </citation>
    <scope>NUCLEOTIDE SEQUENCE [LARGE SCALE GENOMIC DNA]</scope>
    <source>
        <strain evidence="4">IC-007</strain>
    </source>
</reference>
<reference evidence="1 3" key="2">
    <citation type="journal article" date="2020" name="Int. J. Syst. Evol. Microbiol.">
        <title>Sulfuracidifex tepidarius gen. nov., sp. nov. and transfer of Sulfolobus metallicus Huber and Stetter 1992 to the genus Sulfuracidifex as Sulfuracidifex metallicus comb. nov.</title>
        <authorList>
            <person name="Itoh T."/>
            <person name="Miura T."/>
            <person name="Sakai H.D."/>
            <person name="Kato S."/>
            <person name="Ohkuma M."/>
            <person name="Takashina T."/>
        </authorList>
    </citation>
    <scope>NUCLEOTIDE SEQUENCE [LARGE SCALE GENOMIC DNA]</scope>
    <source>
        <strain evidence="1 3">IC-006</strain>
        <strain evidence="2">IC-007</strain>
    </source>
</reference>
<dbReference type="EMBL" id="AP018929">
    <property type="protein sequence ID" value="BBG25201.1"/>
    <property type="molecule type" value="Genomic_DNA"/>
</dbReference>
<evidence type="ECO:0000313" key="1">
    <source>
        <dbReference type="EMBL" id="BBG25201.1"/>
    </source>
</evidence>
<dbReference type="KEGG" id="step:IC006_2536"/>
<dbReference type="EMBL" id="AP018930">
    <property type="protein sequence ID" value="BBG27994.1"/>
    <property type="molecule type" value="Genomic_DNA"/>
</dbReference>
<evidence type="ECO:0000313" key="3">
    <source>
        <dbReference type="Proteomes" id="UP000322983"/>
    </source>
</evidence>
<evidence type="ECO:0000313" key="2">
    <source>
        <dbReference type="EMBL" id="BBG27994.1"/>
    </source>
</evidence>
<proteinExistence type="predicted"/>
<keyword evidence="3" id="KW-1185">Reference proteome</keyword>
<dbReference type="Proteomes" id="UP000325030">
    <property type="component" value="Chromosome"/>
</dbReference>
<accession>A0A510E651</accession>
<protein>
    <submittedName>
        <fullName evidence="1">Uncharacterized protein</fullName>
    </submittedName>
</protein>